<keyword evidence="2" id="KW-0732">Signal</keyword>
<feature type="chain" id="PRO_5003514220" description="Vitellogenin II" evidence="2">
    <location>
        <begin position="22"/>
        <end position="224"/>
    </location>
</feature>
<dbReference type="HOGENOM" id="CLU_1234025_0_0_10"/>
<evidence type="ECO:0000256" key="2">
    <source>
        <dbReference type="SAM" id="SignalP"/>
    </source>
</evidence>
<organism evidence="3 4">
    <name type="scientific">Owenweeksia hongkongensis (strain DSM 17368 / CIP 108786 / JCM 12287 / NRRL B-23963 / UST20020801)</name>
    <dbReference type="NCBI Taxonomy" id="926562"/>
    <lineage>
        <taxon>Bacteria</taxon>
        <taxon>Pseudomonadati</taxon>
        <taxon>Bacteroidota</taxon>
        <taxon>Flavobacteriia</taxon>
        <taxon>Flavobacteriales</taxon>
        <taxon>Owenweeksiaceae</taxon>
        <taxon>Owenweeksia</taxon>
    </lineage>
</organism>
<evidence type="ECO:0000313" key="4">
    <source>
        <dbReference type="Proteomes" id="UP000005631"/>
    </source>
</evidence>
<keyword evidence="4" id="KW-1185">Reference proteome</keyword>
<evidence type="ECO:0000313" key="3">
    <source>
        <dbReference type="EMBL" id="AEV34090.1"/>
    </source>
</evidence>
<dbReference type="KEGG" id="oho:Oweho_3137"/>
<protein>
    <recommendedName>
        <fullName evidence="5">Vitellogenin II</fullName>
    </recommendedName>
</protein>
<accession>G8R365</accession>
<dbReference type="Proteomes" id="UP000005631">
    <property type="component" value="Chromosome"/>
</dbReference>
<sequence>MLYVMKKIALPLIAIALIATACDSSKTVTNNSYDDGIYHNPAKDDRHYAPANTDATINPSSSESFTLDDLENQETTTNPNANGEVGYYEPNGDEYYDPNANYSTGATGGTVVNNYYGGNPSYINPGINTGIGWNSWGGWGMSVGFGWGWGGGYYGGYYDPFFYSPWYGGYYGYRPYWGWGGGGYYGYNSYWNGYYNGYYHGSGGDYGHGVRNVVYVRNGNNAYR</sequence>
<dbReference type="AlphaFoldDB" id="G8R365"/>
<name>G8R365_OWEHD</name>
<evidence type="ECO:0000256" key="1">
    <source>
        <dbReference type="SAM" id="MobiDB-lite"/>
    </source>
</evidence>
<evidence type="ECO:0008006" key="5">
    <source>
        <dbReference type="Google" id="ProtNLM"/>
    </source>
</evidence>
<feature type="compositionally biased region" description="Polar residues" evidence="1">
    <location>
        <begin position="53"/>
        <end position="65"/>
    </location>
</feature>
<reference evidence="3 4" key="1">
    <citation type="journal article" date="2012" name="Stand. Genomic Sci.">
        <title>Genome sequence of the orange-pigmented seawater bacterium Owenweeksia hongkongensis type strain (UST20020801(T)).</title>
        <authorList>
            <person name="Riedel T."/>
            <person name="Held B."/>
            <person name="Nolan M."/>
            <person name="Lucas S."/>
            <person name="Lapidus A."/>
            <person name="Tice H."/>
            <person name="Del Rio T.G."/>
            <person name="Cheng J.F."/>
            <person name="Han C."/>
            <person name="Tapia R."/>
            <person name="Goodwin L.A."/>
            <person name="Pitluck S."/>
            <person name="Liolios K."/>
            <person name="Mavromatis K."/>
            <person name="Pagani I."/>
            <person name="Ivanova N."/>
            <person name="Mikhailova N."/>
            <person name="Pati A."/>
            <person name="Chen A."/>
            <person name="Palaniappan K."/>
            <person name="Rohde M."/>
            <person name="Tindall B.J."/>
            <person name="Detter J.C."/>
            <person name="Goker M."/>
            <person name="Woyke T."/>
            <person name="Bristow J."/>
            <person name="Eisen J.A."/>
            <person name="Markowitz V."/>
            <person name="Hugenholtz P."/>
            <person name="Klenk H.P."/>
            <person name="Kyrpides N.C."/>
        </authorList>
    </citation>
    <scope>NUCLEOTIDE SEQUENCE</scope>
    <source>
        <strain evidence="4">DSM 17368 / JCM 12287 / NRRL B-23963</strain>
    </source>
</reference>
<dbReference type="PROSITE" id="PS51257">
    <property type="entry name" value="PROKAR_LIPOPROTEIN"/>
    <property type="match status" value="1"/>
</dbReference>
<feature type="region of interest" description="Disordered" evidence="1">
    <location>
        <begin position="50"/>
        <end position="88"/>
    </location>
</feature>
<feature type="signal peptide" evidence="2">
    <location>
        <begin position="1"/>
        <end position="21"/>
    </location>
</feature>
<proteinExistence type="predicted"/>
<gene>
    <name evidence="3" type="ordered locus">Oweho_3137</name>
</gene>
<dbReference type="PATRIC" id="fig|926562.3.peg.3159"/>
<dbReference type="STRING" id="926562.Oweho_3137"/>
<dbReference type="EMBL" id="CP003156">
    <property type="protein sequence ID" value="AEV34090.1"/>
    <property type="molecule type" value="Genomic_DNA"/>
</dbReference>